<dbReference type="GO" id="GO:0017124">
    <property type="term" value="F:SH3 domain binding"/>
    <property type="evidence" value="ECO:0007669"/>
    <property type="project" value="TreeGrafter"/>
</dbReference>
<sequence length="110" mass="12995">MIYDDTSKKWVPIKPGQQGFSRINIYHNTTSNTFRVVGVKLQDQQVRHTSSSPCAFIWEAVNLQFLRLLLFISRGGPDKCQFHHYNVFCTIMFLKFFFYRLIALFFSLFS</sequence>
<keyword evidence="4" id="KW-0472">Membrane</keyword>
<dbReference type="InterPro" id="IPR011993">
    <property type="entry name" value="PH-like_dom_sf"/>
</dbReference>
<dbReference type="AlphaFoldDB" id="A0A8B9KFY7"/>
<dbReference type="GO" id="GO:0001725">
    <property type="term" value="C:stress fiber"/>
    <property type="evidence" value="ECO:0007669"/>
    <property type="project" value="UniProtKB-SubCell"/>
</dbReference>
<feature type="transmembrane region" description="Helical" evidence="4">
    <location>
        <begin position="85"/>
        <end position="109"/>
    </location>
</feature>
<dbReference type="InterPro" id="IPR000697">
    <property type="entry name" value="WH1/EVH1_dom"/>
</dbReference>
<dbReference type="Pfam" id="PF00568">
    <property type="entry name" value="WH1"/>
    <property type="match status" value="1"/>
</dbReference>
<name>A0A8B9KFY7_ASTMX</name>
<keyword evidence="4" id="KW-0812">Transmembrane</keyword>
<dbReference type="PANTHER" id="PTHR11202:SF4">
    <property type="entry name" value="ENA_VASP-LIKE PROTEIN"/>
    <property type="match status" value="1"/>
</dbReference>
<evidence type="ECO:0000256" key="4">
    <source>
        <dbReference type="SAM" id="Phobius"/>
    </source>
</evidence>
<proteinExistence type="predicted"/>
<dbReference type="GO" id="GO:0005522">
    <property type="term" value="F:profilin binding"/>
    <property type="evidence" value="ECO:0007669"/>
    <property type="project" value="TreeGrafter"/>
</dbReference>
<accession>A0A8B9KFY7</accession>
<evidence type="ECO:0000259" key="5">
    <source>
        <dbReference type="Pfam" id="PF00568"/>
    </source>
</evidence>
<evidence type="ECO:0000313" key="6">
    <source>
        <dbReference type="Ensembl" id="ENSAMXP00005036105.1"/>
    </source>
</evidence>
<dbReference type="SUPFAM" id="SSF50729">
    <property type="entry name" value="PH domain-like"/>
    <property type="match status" value="1"/>
</dbReference>
<dbReference type="Gene3D" id="2.30.29.30">
    <property type="entry name" value="Pleckstrin-homology domain (PH domain)/Phosphotyrosine-binding domain (PTB)"/>
    <property type="match status" value="1"/>
</dbReference>
<dbReference type="Proteomes" id="UP000694621">
    <property type="component" value="Unplaced"/>
</dbReference>
<dbReference type="Ensembl" id="ENSAMXT00005039363.1">
    <property type="protein sequence ID" value="ENSAMXP00005036105.1"/>
    <property type="gene ID" value="ENSAMXG00005017273.1"/>
</dbReference>
<reference evidence="6" key="1">
    <citation type="submission" date="2025-08" db="UniProtKB">
        <authorList>
            <consortium name="Ensembl"/>
        </authorList>
    </citation>
    <scope>IDENTIFICATION</scope>
</reference>
<evidence type="ECO:0000256" key="2">
    <source>
        <dbReference type="ARBA" id="ARBA00017156"/>
    </source>
</evidence>
<dbReference type="PANTHER" id="PTHR11202">
    <property type="entry name" value="SPROUTY-RELATED, EVH1 DOMAIN-CONTAINING PROTEIN FAMILY MEMBER"/>
    <property type="match status" value="1"/>
</dbReference>
<protein>
    <recommendedName>
        <fullName evidence="2">Ena/VASP-like protein</fullName>
    </recommendedName>
    <alternativeName>
        <fullName evidence="3">Ena/vasodilator-stimulated phosphoprotein-like</fullName>
    </alternativeName>
</protein>
<organism evidence="6 7">
    <name type="scientific">Astyanax mexicanus</name>
    <name type="common">Blind cave fish</name>
    <name type="synonym">Astyanax fasciatus mexicanus</name>
    <dbReference type="NCBI Taxonomy" id="7994"/>
    <lineage>
        <taxon>Eukaryota</taxon>
        <taxon>Metazoa</taxon>
        <taxon>Chordata</taxon>
        <taxon>Craniata</taxon>
        <taxon>Vertebrata</taxon>
        <taxon>Euteleostomi</taxon>
        <taxon>Actinopterygii</taxon>
        <taxon>Neopterygii</taxon>
        <taxon>Teleostei</taxon>
        <taxon>Ostariophysi</taxon>
        <taxon>Characiformes</taxon>
        <taxon>Characoidei</taxon>
        <taxon>Acestrorhamphidae</taxon>
        <taxon>Acestrorhamphinae</taxon>
        <taxon>Astyanax</taxon>
    </lineage>
</organism>
<evidence type="ECO:0000256" key="3">
    <source>
        <dbReference type="ARBA" id="ARBA00033193"/>
    </source>
</evidence>
<comment type="subcellular location">
    <subcellularLocation>
        <location evidence="1">Cytoplasm</location>
        <location evidence="1">Cytoskeleton</location>
        <location evidence="1">Stress fiber</location>
    </subcellularLocation>
</comment>
<evidence type="ECO:0000313" key="7">
    <source>
        <dbReference type="Proteomes" id="UP000694621"/>
    </source>
</evidence>
<feature type="domain" description="WH1" evidence="5">
    <location>
        <begin position="2"/>
        <end position="46"/>
    </location>
</feature>
<dbReference type="GO" id="GO:0030838">
    <property type="term" value="P:positive regulation of actin filament polymerization"/>
    <property type="evidence" value="ECO:0007669"/>
    <property type="project" value="TreeGrafter"/>
</dbReference>
<evidence type="ECO:0000256" key="1">
    <source>
        <dbReference type="ARBA" id="ARBA00004529"/>
    </source>
</evidence>
<dbReference type="GO" id="GO:0008154">
    <property type="term" value="P:actin polymerization or depolymerization"/>
    <property type="evidence" value="ECO:0007669"/>
    <property type="project" value="TreeGrafter"/>
</dbReference>
<keyword evidence="4" id="KW-1133">Transmembrane helix</keyword>